<comment type="caution">
    <text evidence="2">The sequence shown here is derived from an EMBL/GenBank/DDBJ whole genome shotgun (WGS) entry which is preliminary data.</text>
</comment>
<accession>A0A9D1GRL8</accession>
<dbReference type="AlphaFoldDB" id="A0A9D1GRL8"/>
<reference evidence="2" key="1">
    <citation type="submission" date="2020-10" db="EMBL/GenBank/DDBJ databases">
        <authorList>
            <person name="Gilroy R."/>
        </authorList>
    </citation>
    <scope>NUCLEOTIDE SEQUENCE</scope>
    <source>
        <strain evidence="2">ChiW17-6978</strain>
    </source>
</reference>
<keyword evidence="1" id="KW-0812">Transmembrane</keyword>
<evidence type="ECO:0000256" key="1">
    <source>
        <dbReference type="SAM" id="Phobius"/>
    </source>
</evidence>
<feature type="non-terminal residue" evidence="2">
    <location>
        <position position="219"/>
    </location>
</feature>
<organism evidence="2 3">
    <name type="scientific">Candidatus Pelethenecus faecipullorum</name>
    <dbReference type="NCBI Taxonomy" id="2840900"/>
    <lineage>
        <taxon>Bacteria</taxon>
        <taxon>Bacillati</taxon>
        <taxon>Mycoplasmatota</taxon>
        <taxon>Mollicutes</taxon>
        <taxon>Candidatus Pelethenecus</taxon>
    </lineage>
</organism>
<name>A0A9D1GRL8_9MOLU</name>
<proteinExistence type="predicted"/>
<feature type="transmembrane region" description="Helical" evidence="1">
    <location>
        <begin position="156"/>
        <end position="177"/>
    </location>
</feature>
<dbReference type="Proteomes" id="UP000886758">
    <property type="component" value="Unassembled WGS sequence"/>
</dbReference>
<gene>
    <name evidence="2" type="ORF">IAD46_04245</name>
</gene>
<dbReference type="EMBL" id="DVLF01000130">
    <property type="protein sequence ID" value="HIT50218.1"/>
    <property type="molecule type" value="Genomic_DNA"/>
</dbReference>
<sequence>MFDFKVDQQKALNWKEAKIKKYESQIEFVRKKEALMGQWNLFDEIVATQELKDYDCLWLLQLKNKIEKNIKQKEEEIRSLSPDEEAVLTKRRQQIEDLKLRYQNAKEKEIYKIKYTVAKLTHKIKQVNDRYEWLILPTEEKHDVLTGITFYKTDSFGYWFLLLAVALEVIYIIVALSVMPRDYLLGIMILFNIAVLLFLFTAALKVKNYVKQFSIASIA</sequence>
<evidence type="ECO:0000313" key="2">
    <source>
        <dbReference type="EMBL" id="HIT50218.1"/>
    </source>
</evidence>
<keyword evidence="1" id="KW-1133">Transmembrane helix</keyword>
<reference evidence="2" key="2">
    <citation type="journal article" date="2021" name="PeerJ">
        <title>Extensive microbial diversity within the chicken gut microbiome revealed by metagenomics and culture.</title>
        <authorList>
            <person name="Gilroy R."/>
            <person name="Ravi A."/>
            <person name="Getino M."/>
            <person name="Pursley I."/>
            <person name="Horton D.L."/>
            <person name="Alikhan N.F."/>
            <person name="Baker D."/>
            <person name="Gharbi K."/>
            <person name="Hall N."/>
            <person name="Watson M."/>
            <person name="Adriaenssens E.M."/>
            <person name="Foster-Nyarko E."/>
            <person name="Jarju S."/>
            <person name="Secka A."/>
            <person name="Antonio M."/>
            <person name="Oren A."/>
            <person name="Chaudhuri R.R."/>
            <person name="La Ragione R."/>
            <person name="Hildebrand F."/>
            <person name="Pallen M.J."/>
        </authorList>
    </citation>
    <scope>NUCLEOTIDE SEQUENCE</scope>
    <source>
        <strain evidence="2">ChiW17-6978</strain>
    </source>
</reference>
<feature type="transmembrane region" description="Helical" evidence="1">
    <location>
        <begin position="183"/>
        <end position="204"/>
    </location>
</feature>
<evidence type="ECO:0000313" key="3">
    <source>
        <dbReference type="Proteomes" id="UP000886758"/>
    </source>
</evidence>
<protein>
    <submittedName>
        <fullName evidence="2">Uncharacterized protein</fullName>
    </submittedName>
</protein>
<keyword evidence="1" id="KW-0472">Membrane</keyword>